<dbReference type="FunFam" id="3.40.1450.10:FF:000002">
    <property type="entry name" value="2,3-bisphosphoglycerate-independent phosphoglycerate mutase"/>
    <property type="match status" value="1"/>
</dbReference>
<dbReference type="InterPro" id="IPR036646">
    <property type="entry name" value="PGAM_B_sf"/>
</dbReference>
<comment type="pathway">
    <text evidence="3 9">Carbohydrate degradation; glycolysis; pyruvate from D-glyceraldehyde 3-phosphate: step 3/5.</text>
</comment>
<dbReference type="PANTHER" id="PTHR31637">
    <property type="entry name" value="2,3-BISPHOSPHOGLYCERATE-INDEPENDENT PHOSPHOGLYCERATE MUTASE"/>
    <property type="match status" value="1"/>
</dbReference>
<comment type="cofactor">
    <cofactor evidence="9">
        <name>Mn(2+)</name>
        <dbReference type="ChEBI" id="CHEBI:29035"/>
    </cofactor>
    <text evidence="9">Binds 2 manganese ions per subunit.</text>
</comment>
<evidence type="ECO:0000256" key="2">
    <source>
        <dbReference type="ARBA" id="ARBA00002315"/>
    </source>
</evidence>
<feature type="binding site" evidence="9">
    <location>
        <position position="189"/>
    </location>
    <ligand>
        <name>substrate</name>
    </ligand>
</feature>
<feature type="binding site" evidence="9 12">
    <location>
        <position position="434"/>
    </location>
    <ligand>
        <name>Mn(2+)</name>
        <dbReference type="ChEBI" id="CHEBI:29035"/>
        <label>2</label>
    </ligand>
</feature>
<dbReference type="PIRSF" id="PIRSF001492">
    <property type="entry name" value="IPGAM"/>
    <property type="match status" value="1"/>
</dbReference>
<dbReference type="AlphaFoldDB" id="A0A0G1L2D7"/>
<comment type="caution">
    <text evidence="15">The sequence shown here is derived from an EMBL/GenBank/DDBJ whole genome shotgun (WGS) entry which is preliminary data.</text>
</comment>
<evidence type="ECO:0000256" key="4">
    <source>
        <dbReference type="ARBA" id="ARBA00008819"/>
    </source>
</evidence>
<dbReference type="EC" id="5.4.2.12" evidence="9 10"/>
<comment type="caution">
    <text evidence="9">Lacks conserved residue(s) required for the propagation of feature annotation.</text>
</comment>
<dbReference type="GO" id="GO:0030145">
    <property type="term" value="F:manganese ion binding"/>
    <property type="evidence" value="ECO:0007669"/>
    <property type="project" value="UniProtKB-UniRule"/>
</dbReference>
<proteinExistence type="inferred from homology"/>
<dbReference type="HAMAP" id="MF_01038">
    <property type="entry name" value="GpmI"/>
    <property type="match status" value="1"/>
</dbReference>
<gene>
    <name evidence="9" type="primary">gpmI</name>
    <name evidence="15" type="ORF">UW90_C0012G0009</name>
</gene>
<evidence type="ECO:0000256" key="3">
    <source>
        <dbReference type="ARBA" id="ARBA00004798"/>
    </source>
</evidence>
<keyword evidence="6 9" id="KW-0324">Glycolysis</keyword>
<evidence type="ECO:0000259" key="13">
    <source>
        <dbReference type="Pfam" id="PF01676"/>
    </source>
</evidence>
<accession>A0A0G1L2D7</accession>
<feature type="binding site" evidence="9">
    <location>
        <position position="183"/>
    </location>
    <ligand>
        <name>substrate</name>
    </ligand>
</feature>
<feature type="domain" description="Metalloenzyme" evidence="13">
    <location>
        <begin position="2"/>
        <end position="496"/>
    </location>
</feature>
<evidence type="ECO:0000256" key="9">
    <source>
        <dbReference type="HAMAP-Rule" id="MF_01038"/>
    </source>
</evidence>
<dbReference type="Pfam" id="PF01676">
    <property type="entry name" value="Metalloenzyme"/>
    <property type="match status" value="1"/>
</dbReference>
<sequence>MKPVVLLILDGWGYSRETIGNAIANANLPIIRDIESKYPSLLLQASGPAVGLTHGESGNSEVGHLTIGAGRVIFQYLDRINKSIRSGDFFENPVFVEAANHVKTNNSKMHLVGLLGSNSVHSHISHIFALIDLAKKNGLSNVYLHLFTDGKDSGLEEAPELIERLNKYILDSATGSIATIVGRDIAMDRNNNWDLISDTCDLLIRAKGEKISDPAAALKLKYESGYTDINMVPMVINPEGKISDNDSVIFFNFREDRMRQLVSVFVKEDFKEFNPDMPRNLFIAGMTQYIEPTPNFHVAFPLRNINNSLPEVISKNGLKQLHIAETEKYAHVTYFFHGLRDLKLDGEEDVLIKSDRNPTENPRMKCDEITSHVVKSIESDAYDFMLINFANPDMLAHMGVYDQVVKGLEAVDENVGKIRDAVLAKNGFLIVTSDHGNAEQMVYKSGEPETRHNPSPVPIYFISGNFEGKTENTDFNEPGGFLSDIAPTVLEILGIQKPVEMTGESLLKLIQ</sequence>
<dbReference type="CDD" id="cd16010">
    <property type="entry name" value="iPGM"/>
    <property type="match status" value="1"/>
</dbReference>
<keyword evidence="7 9" id="KW-0464">Manganese</keyword>
<evidence type="ECO:0000313" key="15">
    <source>
        <dbReference type="EMBL" id="KKT89880.1"/>
    </source>
</evidence>
<dbReference type="GO" id="GO:0006096">
    <property type="term" value="P:glycolytic process"/>
    <property type="evidence" value="ECO:0007669"/>
    <property type="project" value="UniProtKB-UniRule"/>
</dbReference>
<dbReference type="GO" id="GO:0005829">
    <property type="term" value="C:cytosol"/>
    <property type="evidence" value="ECO:0007669"/>
    <property type="project" value="TreeGrafter"/>
</dbReference>
<evidence type="ECO:0000256" key="6">
    <source>
        <dbReference type="ARBA" id="ARBA00023152"/>
    </source>
</evidence>
<evidence type="ECO:0000259" key="14">
    <source>
        <dbReference type="Pfam" id="PF06415"/>
    </source>
</evidence>
<evidence type="ECO:0000256" key="8">
    <source>
        <dbReference type="ARBA" id="ARBA00023235"/>
    </source>
</evidence>
<dbReference type="NCBIfam" id="TIGR01307">
    <property type="entry name" value="pgm_bpd_ind"/>
    <property type="match status" value="1"/>
</dbReference>
<feature type="binding site" evidence="9 12">
    <location>
        <position position="393"/>
    </location>
    <ligand>
        <name>Mn(2+)</name>
        <dbReference type="ChEBI" id="CHEBI:29035"/>
        <label>1</label>
    </ligand>
</feature>
<evidence type="ECO:0000256" key="1">
    <source>
        <dbReference type="ARBA" id="ARBA00000370"/>
    </source>
</evidence>
<comment type="subunit">
    <text evidence="9">Monomer.</text>
</comment>
<protein>
    <recommendedName>
        <fullName evidence="9 10">2,3-bisphosphoglycerate-independent phosphoglycerate mutase</fullName>
        <shortName evidence="9">BPG-independent PGAM</shortName>
        <shortName evidence="9">Phosphoglyceromutase</shortName>
        <shortName evidence="9">iPGM</shortName>
        <ecNumber evidence="9 10">5.4.2.12</ecNumber>
    </recommendedName>
</protein>
<dbReference type="SUPFAM" id="SSF53649">
    <property type="entry name" value="Alkaline phosphatase-like"/>
    <property type="match status" value="1"/>
</dbReference>
<feature type="active site" description="Phosphoserine intermediate" evidence="9 11">
    <location>
        <position position="60"/>
    </location>
</feature>
<dbReference type="EMBL" id="LCKD01000012">
    <property type="protein sequence ID" value="KKT89880.1"/>
    <property type="molecule type" value="Genomic_DNA"/>
</dbReference>
<comment type="function">
    <text evidence="2 9">Catalyzes the interconversion of 2-phosphoglycerate and 3-phosphoglycerate.</text>
</comment>
<dbReference type="PATRIC" id="fig|1619026.3.peg.486"/>
<name>A0A0G1L2D7_9BACT</name>
<dbReference type="SUPFAM" id="SSF64158">
    <property type="entry name" value="2,3-Bisphosphoglycerate-independent phosphoglycerate mutase, substrate-binding domain"/>
    <property type="match status" value="1"/>
</dbReference>
<feature type="binding site" evidence="9 12">
    <location>
        <position position="452"/>
    </location>
    <ligand>
        <name>Mn(2+)</name>
        <dbReference type="ChEBI" id="CHEBI:29035"/>
        <label>1</label>
    </ligand>
</feature>
<feature type="binding site" evidence="9 12">
    <location>
        <position position="435"/>
    </location>
    <ligand>
        <name>Mn(2+)</name>
        <dbReference type="ChEBI" id="CHEBI:29035"/>
        <label>2</label>
    </ligand>
</feature>
<dbReference type="Gene3D" id="3.40.720.10">
    <property type="entry name" value="Alkaline Phosphatase, subunit A"/>
    <property type="match status" value="1"/>
</dbReference>
<comment type="similarity">
    <text evidence="4 9">Belongs to the BPG-independent phosphoglycerate mutase family.</text>
</comment>
<dbReference type="GO" id="GO:0004619">
    <property type="term" value="F:phosphoglycerate mutase activity"/>
    <property type="evidence" value="ECO:0007669"/>
    <property type="project" value="UniProtKB-UniRule"/>
</dbReference>
<dbReference type="GO" id="GO:0006007">
    <property type="term" value="P:glucose catabolic process"/>
    <property type="evidence" value="ECO:0007669"/>
    <property type="project" value="InterPro"/>
</dbReference>
<evidence type="ECO:0000256" key="11">
    <source>
        <dbReference type="PIRSR" id="PIRSR001492-1"/>
    </source>
</evidence>
<reference evidence="15 16" key="1">
    <citation type="journal article" date="2015" name="Nature">
        <title>rRNA introns, odd ribosomes, and small enigmatic genomes across a large radiation of phyla.</title>
        <authorList>
            <person name="Brown C.T."/>
            <person name="Hug L.A."/>
            <person name="Thomas B.C."/>
            <person name="Sharon I."/>
            <person name="Castelle C.J."/>
            <person name="Singh A."/>
            <person name="Wilkins M.J."/>
            <person name="Williams K.H."/>
            <person name="Banfield J.F."/>
        </authorList>
    </citation>
    <scope>NUCLEOTIDE SEQUENCE [LARGE SCALE GENOMIC DNA]</scope>
</reference>
<feature type="domain" description="BPG-independent PGAM N-terminal" evidence="14">
    <location>
        <begin position="80"/>
        <end position="289"/>
    </location>
</feature>
<evidence type="ECO:0000313" key="16">
    <source>
        <dbReference type="Proteomes" id="UP000034368"/>
    </source>
</evidence>
<dbReference type="Proteomes" id="UP000034368">
    <property type="component" value="Unassembled WGS sequence"/>
</dbReference>
<feature type="binding site" evidence="9">
    <location>
        <begin position="254"/>
        <end position="257"/>
    </location>
    <ligand>
        <name>substrate</name>
    </ligand>
</feature>
<keyword evidence="8 9" id="KW-0413">Isomerase</keyword>
<dbReference type="Pfam" id="PF06415">
    <property type="entry name" value="iPGM_N"/>
    <property type="match status" value="1"/>
</dbReference>
<feature type="binding site" evidence="9 12">
    <location>
        <position position="10"/>
    </location>
    <ligand>
        <name>Mn(2+)</name>
        <dbReference type="ChEBI" id="CHEBI:29035"/>
        <label>2</label>
    </ligand>
</feature>
<comment type="catalytic activity">
    <reaction evidence="1 9">
        <text>(2R)-2-phosphoglycerate = (2R)-3-phosphoglycerate</text>
        <dbReference type="Rhea" id="RHEA:15901"/>
        <dbReference type="ChEBI" id="CHEBI:58272"/>
        <dbReference type="ChEBI" id="CHEBI:58289"/>
        <dbReference type="EC" id="5.4.2.12"/>
    </reaction>
</comment>
<feature type="binding site" evidence="9">
    <location>
        <position position="328"/>
    </location>
    <ligand>
        <name>substrate</name>
    </ligand>
</feature>
<feature type="binding site" evidence="9 12">
    <location>
        <position position="60"/>
    </location>
    <ligand>
        <name>Mn(2+)</name>
        <dbReference type="ChEBI" id="CHEBI:29035"/>
        <label>2</label>
    </ligand>
</feature>
<evidence type="ECO:0000256" key="7">
    <source>
        <dbReference type="ARBA" id="ARBA00023211"/>
    </source>
</evidence>
<evidence type="ECO:0000256" key="10">
    <source>
        <dbReference type="NCBIfam" id="TIGR01307"/>
    </source>
</evidence>
<keyword evidence="5 9" id="KW-0479">Metal-binding</keyword>
<feature type="binding site" evidence="9">
    <location>
        <position position="121"/>
    </location>
    <ligand>
        <name>substrate</name>
    </ligand>
</feature>
<dbReference type="UniPathway" id="UPA00109">
    <property type="reaction ID" value="UER00186"/>
</dbReference>
<feature type="binding site" evidence="9 12">
    <location>
        <position position="397"/>
    </location>
    <ligand>
        <name>Mn(2+)</name>
        <dbReference type="ChEBI" id="CHEBI:29035"/>
        <label>1</label>
    </ligand>
</feature>
<dbReference type="InterPro" id="IPR005995">
    <property type="entry name" value="Pgm_bpd_ind"/>
</dbReference>
<dbReference type="Gene3D" id="3.40.1450.10">
    <property type="entry name" value="BPG-independent phosphoglycerate mutase, domain B"/>
    <property type="match status" value="1"/>
</dbReference>
<evidence type="ECO:0000256" key="5">
    <source>
        <dbReference type="ARBA" id="ARBA00022723"/>
    </source>
</evidence>
<dbReference type="InterPro" id="IPR011258">
    <property type="entry name" value="BPG-indep_PGM_N"/>
</dbReference>
<evidence type="ECO:0000256" key="12">
    <source>
        <dbReference type="PIRSR" id="PIRSR001492-3"/>
    </source>
</evidence>
<dbReference type="PANTHER" id="PTHR31637:SF0">
    <property type="entry name" value="2,3-BISPHOSPHOGLYCERATE-INDEPENDENT PHOSPHOGLYCERATE MUTASE"/>
    <property type="match status" value="1"/>
</dbReference>
<organism evidence="15 16">
    <name type="scientific">Candidatus Yanofskybacteria bacterium GW2011_GWB1_45_11</name>
    <dbReference type="NCBI Taxonomy" id="1619026"/>
    <lineage>
        <taxon>Bacteria</taxon>
        <taxon>Candidatus Yanofskyibacteriota</taxon>
    </lineage>
</organism>
<dbReference type="InterPro" id="IPR006124">
    <property type="entry name" value="Metalloenzyme"/>
</dbReference>
<dbReference type="InterPro" id="IPR017850">
    <property type="entry name" value="Alkaline_phosphatase_core_sf"/>
</dbReference>